<dbReference type="InterPro" id="IPR050336">
    <property type="entry name" value="Chromosome_partition/occlusion"/>
</dbReference>
<dbReference type="SMART" id="SM00470">
    <property type="entry name" value="ParB"/>
    <property type="match status" value="1"/>
</dbReference>
<comment type="similarity">
    <text evidence="1">Belongs to the ParB family.</text>
</comment>
<evidence type="ECO:0000313" key="5">
    <source>
        <dbReference type="Proteomes" id="UP000291866"/>
    </source>
</evidence>
<reference evidence="3" key="1">
    <citation type="submission" date="2014-07" db="EMBL/GenBank/DDBJ databases">
        <title>Plasmid replication and incompatibility in Rhizobium leguminosarum strain VF39.</title>
        <authorList>
            <person name="Yip C.B."/>
            <person name="Clark R.G."/>
            <person name="Mattson M."/>
            <person name="Garcia de los Santos A."/>
            <person name="Ding H."/>
            <person name="Hynes M.F."/>
        </authorList>
    </citation>
    <scope>NUCLEOTIDE SEQUENCE</scope>
    <source>
        <strain evidence="3">VF39</strain>
        <plasmid evidence="3">pRleVF39c</plasmid>
    </source>
</reference>
<organism evidence="3">
    <name type="scientific">Rhizobium leguminosarum bv. viciae</name>
    <dbReference type="NCBI Taxonomy" id="387"/>
    <lineage>
        <taxon>Bacteria</taxon>
        <taxon>Pseudomonadati</taxon>
        <taxon>Pseudomonadota</taxon>
        <taxon>Alphaproteobacteria</taxon>
        <taxon>Hyphomicrobiales</taxon>
        <taxon>Rhizobiaceae</taxon>
        <taxon>Rhizobium/Agrobacterium group</taxon>
        <taxon>Rhizobium</taxon>
    </lineage>
</organism>
<dbReference type="SUPFAM" id="SSF109709">
    <property type="entry name" value="KorB DNA-binding domain-like"/>
    <property type="match status" value="1"/>
</dbReference>
<name>A0A097PEA6_RHILV</name>
<dbReference type="InterPro" id="IPR003115">
    <property type="entry name" value="ParB_N"/>
</dbReference>
<evidence type="ECO:0000313" key="4">
    <source>
        <dbReference type="EMBL" id="TBX84111.1"/>
    </source>
</evidence>
<dbReference type="AlphaFoldDB" id="A0A097PEA6"/>
<dbReference type="InterPro" id="IPR037972">
    <property type="entry name" value="RepB_N"/>
</dbReference>
<sequence length="326" mass="36349">MARKNPFANVMSDTPTDSNRAVLDYTIRGASKSILNSIDEMAARADKLLEGETVIELDPDLVDASFVRDRIEEDEQEFNELLSAIRERGQDSPILVRPHPKDSERYMVVFGHRRLRAARALGRNVRAVVKDLKDSDHLVAQGQENSARANLSFFEKAMFASEIARLHFDGDNAIILSALSVDRATLSKMLAVASMPRELLDAVGAAKGIGRDRWYELKTLLERPSNLERARAFLGTEEFNTKTGDDRFNVLLTHIKASGRSVPSKQVRASKWMSDDKSVAADLRSDGRTFTLALKAKDAVGFGDFLSESLTDLYKAYRGRNVQQGE</sequence>
<proteinExistence type="inferred from homology"/>
<feature type="domain" description="ParB-like N-terminal" evidence="2">
    <location>
        <begin position="55"/>
        <end position="146"/>
    </location>
</feature>
<reference evidence="4 5" key="2">
    <citation type="submission" date="2019-02" db="EMBL/GenBank/DDBJ databases">
        <title>The competitiveness to form nodules shapes the capacities of Rhizobium leguminosarum sv viciae communities to promote symbiosis with specific hosts.</title>
        <authorList>
            <person name="Boivin S."/>
            <person name="Lepetit M."/>
        </authorList>
    </citation>
    <scope>NUCLEOTIDE SEQUENCE [LARGE SCALE GENOMIC DNA]</scope>
    <source>
        <strain evidence="4 5">SPF4F3</strain>
    </source>
</reference>
<dbReference type="GO" id="GO:0007059">
    <property type="term" value="P:chromosome segregation"/>
    <property type="evidence" value="ECO:0007669"/>
    <property type="project" value="TreeGrafter"/>
</dbReference>
<dbReference type="PANTHER" id="PTHR33375">
    <property type="entry name" value="CHROMOSOME-PARTITIONING PROTEIN PARB-RELATED"/>
    <property type="match status" value="1"/>
</dbReference>
<dbReference type="Gene3D" id="3.90.1530.30">
    <property type="match status" value="1"/>
</dbReference>
<dbReference type="GO" id="GO:0003677">
    <property type="term" value="F:DNA binding"/>
    <property type="evidence" value="ECO:0007669"/>
    <property type="project" value="InterPro"/>
</dbReference>
<dbReference type="EMBL" id="SJLU01000051">
    <property type="protein sequence ID" value="TBX84111.1"/>
    <property type="molecule type" value="Genomic_DNA"/>
</dbReference>
<dbReference type="GeneID" id="303209993"/>
<dbReference type="Pfam" id="PF07506">
    <property type="entry name" value="RepB"/>
    <property type="match status" value="1"/>
</dbReference>
<keyword evidence="3" id="KW-0614">Plasmid</keyword>
<dbReference type="EMBL" id="KM233685">
    <property type="protein sequence ID" value="AIU45766.1"/>
    <property type="molecule type" value="Genomic_DNA"/>
</dbReference>
<evidence type="ECO:0000259" key="2">
    <source>
        <dbReference type="SMART" id="SM00470"/>
    </source>
</evidence>
<dbReference type="CDD" id="cd16405">
    <property type="entry name" value="RepB_like_N"/>
    <property type="match status" value="1"/>
</dbReference>
<dbReference type="InterPro" id="IPR017819">
    <property type="entry name" value="Plasmid_partition_RepB"/>
</dbReference>
<dbReference type="SUPFAM" id="SSF110849">
    <property type="entry name" value="ParB/Sulfiredoxin"/>
    <property type="match status" value="1"/>
</dbReference>
<dbReference type="Pfam" id="PF02195">
    <property type="entry name" value="ParB_N"/>
    <property type="match status" value="1"/>
</dbReference>
<gene>
    <name evidence="3" type="primary">repB</name>
    <name evidence="4" type="ORF">E0H31_37185</name>
</gene>
<dbReference type="InterPro" id="IPR004437">
    <property type="entry name" value="ParB/RepB/Spo0J"/>
</dbReference>
<geneLocation type="plasmid" evidence="3">
    <name>pRleVF39c</name>
</geneLocation>
<dbReference type="Gene3D" id="1.10.10.2830">
    <property type="match status" value="1"/>
</dbReference>
<dbReference type="NCBIfam" id="TIGR03454">
    <property type="entry name" value="partition_RepB"/>
    <property type="match status" value="1"/>
</dbReference>
<accession>A0A097PEA6</accession>
<dbReference type="NCBIfam" id="TIGR00180">
    <property type="entry name" value="parB_part"/>
    <property type="match status" value="1"/>
</dbReference>
<dbReference type="InterPro" id="IPR011111">
    <property type="entry name" value="Plasmid_RepB"/>
</dbReference>
<dbReference type="Proteomes" id="UP000291866">
    <property type="component" value="Unassembled WGS sequence"/>
</dbReference>
<evidence type="ECO:0000313" key="3">
    <source>
        <dbReference type="EMBL" id="AIU45766.1"/>
    </source>
</evidence>
<evidence type="ECO:0000256" key="1">
    <source>
        <dbReference type="ARBA" id="ARBA00006295"/>
    </source>
</evidence>
<dbReference type="GO" id="GO:0005694">
    <property type="term" value="C:chromosome"/>
    <property type="evidence" value="ECO:0007669"/>
    <property type="project" value="TreeGrafter"/>
</dbReference>
<dbReference type="InterPro" id="IPR036086">
    <property type="entry name" value="ParB/Sulfiredoxin_sf"/>
</dbReference>
<dbReference type="OMA" id="MARKNPF"/>
<dbReference type="PANTHER" id="PTHR33375:SF1">
    <property type="entry name" value="CHROMOSOME-PARTITIONING PROTEIN PARB-RELATED"/>
    <property type="match status" value="1"/>
</dbReference>
<protein>
    <submittedName>
        <fullName evidence="3 4">RepB</fullName>
    </submittedName>
</protein>
<dbReference type="RefSeq" id="WP_011649544.1">
    <property type="nucleotide sequence ID" value="NZ_SJLU01000051.1"/>
</dbReference>